<proteinExistence type="predicted"/>
<dbReference type="EMBL" id="JACRIW010000121">
    <property type="protein sequence ID" value="MBI5171153.1"/>
    <property type="molecule type" value="Genomic_DNA"/>
</dbReference>
<dbReference type="PANTHER" id="PTHR33570:SF2">
    <property type="entry name" value="CARBOXYMUCONOLACTONE DECARBOXYLASE-LIKE DOMAIN-CONTAINING PROTEIN"/>
    <property type="match status" value="1"/>
</dbReference>
<dbReference type="Pfam" id="PF02627">
    <property type="entry name" value="CMD"/>
    <property type="match status" value="1"/>
</dbReference>
<feature type="region of interest" description="Disordered" evidence="1">
    <location>
        <begin position="214"/>
        <end position="237"/>
    </location>
</feature>
<dbReference type="InterPro" id="IPR029032">
    <property type="entry name" value="AhpD-like"/>
</dbReference>
<gene>
    <name evidence="3" type="ORF">HZA61_16825</name>
</gene>
<evidence type="ECO:0000256" key="1">
    <source>
        <dbReference type="SAM" id="MobiDB-lite"/>
    </source>
</evidence>
<evidence type="ECO:0000259" key="2">
    <source>
        <dbReference type="Pfam" id="PF02627"/>
    </source>
</evidence>
<dbReference type="Proteomes" id="UP000696931">
    <property type="component" value="Unassembled WGS sequence"/>
</dbReference>
<sequence length="237" mass="25300">MGASSTATALRRRRGVFQLCRFAALVARREFAAAAQALASARAHAVTRAAAEESALMLMLYAGYPAALEGLRVLNGAWPGRARRSREGGVGAWVKRGEALCSRVYGPSFVKLVPAVQALHPDLARWMIEHGYGRVLSRPGMGARDRELVTVAALAALGWERQLVSHLLGARRVGATLDEVQGALAAGLARTDAAAERTALSAWRRLTEAEAAGAAPLVPRRRDRAAARRRPAAKPAR</sequence>
<dbReference type="AlphaFoldDB" id="A0A933SG89"/>
<dbReference type="GO" id="GO:0051920">
    <property type="term" value="F:peroxiredoxin activity"/>
    <property type="evidence" value="ECO:0007669"/>
    <property type="project" value="InterPro"/>
</dbReference>
<accession>A0A933SG89</accession>
<dbReference type="SUPFAM" id="SSF69118">
    <property type="entry name" value="AhpD-like"/>
    <property type="match status" value="1"/>
</dbReference>
<dbReference type="InterPro" id="IPR052512">
    <property type="entry name" value="4CMD/NDH-1_regulator"/>
</dbReference>
<evidence type="ECO:0000313" key="4">
    <source>
        <dbReference type="Proteomes" id="UP000696931"/>
    </source>
</evidence>
<protein>
    <submittedName>
        <fullName evidence="3">Carboxymuconolactone decarboxylase family protein</fullName>
    </submittedName>
</protein>
<feature type="compositionally biased region" description="Basic residues" evidence="1">
    <location>
        <begin position="219"/>
        <end position="237"/>
    </location>
</feature>
<reference evidence="3" key="1">
    <citation type="submission" date="2020-07" db="EMBL/GenBank/DDBJ databases">
        <title>Huge and variable diversity of episymbiotic CPR bacteria and DPANN archaea in groundwater ecosystems.</title>
        <authorList>
            <person name="He C.Y."/>
            <person name="Keren R."/>
            <person name="Whittaker M."/>
            <person name="Farag I.F."/>
            <person name="Doudna J."/>
            <person name="Cate J.H.D."/>
            <person name="Banfield J.F."/>
        </authorList>
    </citation>
    <scope>NUCLEOTIDE SEQUENCE</scope>
    <source>
        <strain evidence="3">NC_groundwater_1813_Pr3_B-0.1um_71_17</strain>
    </source>
</reference>
<comment type="caution">
    <text evidence="3">The sequence shown here is derived from an EMBL/GenBank/DDBJ whole genome shotgun (WGS) entry which is preliminary data.</text>
</comment>
<feature type="domain" description="Carboxymuconolactone decarboxylase-like" evidence="2">
    <location>
        <begin position="121"/>
        <end position="204"/>
    </location>
</feature>
<evidence type="ECO:0000313" key="3">
    <source>
        <dbReference type="EMBL" id="MBI5171153.1"/>
    </source>
</evidence>
<dbReference type="InterPro" id="IPR003779">
    <property type="entry name" value="CMD-like"/>
</dbReference>
<dbReference type="PANTHER" id="PTHR33570">
    <property type="entry name" value="4-CARBOXYMUCONOLACTONE DECARBOXYLASE FAMILY PROTEIN"/>
    <property type="match status" value="1"/>
</dbReference>
<dbReference type="Gene3D" id="1.20.1290.10">
    <property type="entry name" value="AhpD-like"/>
    <property type="match status" value="1"/>
</dbReference>
<name>A0A933SG89_UNCEI</name>
<organism evidence="3 4">
    <name type="scientific">Eiseniibacteriota bacterium</name>
    <dbReference type="NCBI Taxonomy" id="2212470"/>
    <lineage>
        <taxon>Bacteria</taxon>
        <taxon>Candidatus Eiseniibacteriota</taxon>
    </lineage>
</organism>